<dbReference type="EMBL" id="NBNE01003159">
    <property type="protein sequence ID" value="OWZ08429.1"/>
    <property type="molecule type" value="Genomic_DNA"/>
</dbReference>
<feature type="compositionally biased region" description="Polar residues" evidence="1">
    <location>
        <begin position="33"/>
        <end position="49"/>
    </location>
</feature>
<evidence type="ECO:0000256" key="1">
    <source>
        <dbReference type="SAM" id="MobiDB-lite"/>
    </source>
</evidence>
<accession>A0A225VTV9</accession>
<feature type="region of interest" description="Disordered" evidence="1">
    <location>
        <begin position="21"/>
        <end position="58"/>
    </location>
</feature>
<dbReference type="STRING" id="4795.A0A225VTV9"/>
<sequence length="355" mass="38897">MPGIDTEKLPAQAGPVAITHKVSVPGTDIPKSHAQSGTDATTSGESVQGTDADKTNELDPGFRSQAIDFVHERQAVVRFVHNINAASADWQKLNADNVGRGNTNEFKIGSFVLLSTQNLPTHAISGFRANKLAPRFIGLFTVTERHGSAYTLELPSDMRLHPTFYVGRLKPYVQPESSIRDDLPRTTRGAPSTSPQVSSPSPGEDELVPTPQHGFMRWSGRLRLRRPSASSVLASAQRSKQPERSQEPLRERGAPEDHGQPGVDHMMSVRHRRQKHNPVRGMIHREVDRIVDHTSPKTNRGRFVFVFVGGNRVSFEIRGYPENGEGVRSPPWTGGVTLRGAVFRGVLSSGTTLGC</sequence>
<feature type="compositionally biased region" description="Basic and acidic residues" evidence="1">
    <location>
        <begin position="240"/>
        <end position="259"/>
    </location>
</feature>
<evidence type="ECO:0000313" key="3">
    <source>
        <dbReference type="EMBL" id="OWZ08429.1"/>
    </source>
</evidence>
<organism evidence="3 4">
    <name type="scientific">Phytophthora megakarya</name>
    <dbReference type="NCBI Taxonomy" id="4795"/>
    <lineage>
        <taxon>Eukaryota</taxon>
        <taxon>Sar</taxon>
        <taxon>Stramenopiles</taxon>
        <taxon>Oomycota</taxon>
        <taxon>Peronosporomycetes</taxon>
        <taxon>Peronosporales</taxon>
        <taxon>Peronosporaceae</taxon>
        <taxon>Phytophthora</taxon>
    </lineage>
</organism>
<dbReference type="Pfam" id="PF24626">
    <property type="entry name" value="SH3_Tf2-1"/>
    <property type="match status" value="1"/>
</dbReference>
<evidence type="ECO:0000313" key="4">
    <source>
        <dbReference type="Proteomes" id="UP000198211"/>
    </source>
</evidence>
<feature type="compositionally biased region" description="Low complexity" evidence="1">
    <location>
        <begin position="191"/>
        <end position="202"/>
    </location>
</feature>
<name>A0A225VTV9_9STRA</name>
<evidence type="ECO:0000259" key="2">
    <source>
        <dbReference type="Pfam" id="PF24626"/>
    </source>
</evidence>
<proteinExistence type="predicted"/>
<keyword evidence="4" id="KW-1185">Reference proteome</keyword>
<feature type="domain" description="Tf2-1-like SH3-like" evidence="2">
    <location>
        <begin position="110"/>
        <end position="173"/>
    </location>
</feature>
<dbReference type="Proteomes" id="UP000198211">
    <property type="component" value="Unassembled WGS sequence"/>
</dbReference>
<protein>
    <recommendedName>
        <fullName evidence="2">Tf2-1-like SH3-like domain-containing protein</fullName>
    </recommendedName>
</protein>
<comment type="caution">
    <text evidence="3">The sequence shown here is derived from an EMBL/GenBank/DDBJ whole genome shotgun (WGS) entry which is preliminary data.</text>
</comment>
<dbReference type="AlphaFoldDB" id="A0A225VTV9"/>
<dbReference type="OrthoDB" id="121099at2759"/>
<dbReference type="InterPro" id="IPR056924">
    <property type="entry name" value="SH3_Tf2-1"/>
</dbReference>
<feature type="region of interest" description="Disordered" evidence="1">
    <location>
        <begin position="175"/>
        <end position="269"/>
    </location>
</feature>
<gene>
    <name evidence="3" type="ORF">PHMEG_00019038</name>
</gene>
<feature type="compositionally biased region" description="Polar residues" evidence="1">
    <location>
        <begin position="228"/>
        <end position="239"/>
    </location>
</feature>
<reference evidence="4" key="1">
    <citation type="submission" date="2017-03" db="EMBL/GenBank/DDBJ databases">
        <title>Phytopthora megakarya and P. palmivora, two closely related causual agents of cacao black pod achieved similar genome size and gene model numbers by different mechanisms.</title>
        <authorList>
            <person name="Ali S."/>
            <person name="Shao J."/>
            <person name="Larry D.J."/>
            <person name="Kronmiller B."/>
            <person name="Shen D."/>
            <person name="Strem M.D."/>
            <person name="Melnick R.L."/>
            <person name="Guiltinan M.J."/>
            <person name="Tyler B.M."/>
            <person name="Meinhardt L.W."/>
            <person name="Bailey B.A."/>
        </authorList>
    </citation>
    <scope>NUCLEOTIDE SEQUENCE [LARGE SCALE GENOMIC DNA]</scope>
    <source>
        <strain evidence="4">zdho120</strain>
    </source>
</reference>